<dbReference type="PROSITE" id="PS00183">
    <property type="entry name" value="UBC_1"/>
    <property type="match status" value="1"/>
</dbReference>
<dbReference type="PROSITE" id="PS50127">
    <property type="entry name" value="UBC_2"/>
    <property type="match status" value="1"/>
</dbReference>
<keyword evidence="4 9" id="KW-0833">Ubl conjugation pathway</keyword>
<dbReference type="KEGG" id="csol:105367318"/>
<dbReference type="EC" id="2.3.2.34" evidence="7"/>
<dbReference type="GO" id="GO:0005524">
    <property type="term" value="F:ATP binding"/>
    <property type="evidence" value="ECO:0007669"/>
    <property type="project" value="UniProtKB-UniRule"/>
</dbReference>
<keyword evidence="5 9" id="KW-0067">ATP-binding</keyword>
<comment type="pathway">
    <text evidence="1">Protein modification; protein neddylation.</text>
</comment>
<proteinExistence type="inferred from homology"/>
<organism evidence="12 13">
    <name type="scientific">Ceratosolen solmsi marchali</name>
    <dbReference type="NCBI Taxonomy" id="326594"/>
    <lineage>
        <taxon>Eukaryota</taxon>
        <taxon>Metazoa</taxon>
        <taxon>Ecdysozoa</taxon>
        <taxon>Arthropoda</taxon>
        <taxon>Hexapoda</taxon>
        <taxon>Insecta</taxon>
        <taxon>Pterygota</taxon>
        <taxon>Neoptera</taxon>
        <taxon>Endopterygota</taxon>
        <taxon>Hymenoptera</taxon>
        <taxon>Apocrita</taxon>
        <taxon>Proctotrupomorpha</taxon>
        <taxon>Chalcidoidea</taxon>
        <taxon>Agaonidae</taxon>
        <taxon>Agaoninae</taxon>
        <taxon>Ceratosolen</taxon>
    </lineage>
</organism>
<evidence type="ECO:0000256" key="5">
    <source>
        <dbReference type="ARBA" id="ARBA00022840"/>
    </source>
</evidence>
<feature type="active site" description="Glycyl thioester intermediate" evidence="8">
    <location>
        <position position="113"/>
    </location>
</feature>
<feature type="region of interest" description="Disordered" evidence="10">
    <location>
        <begin position="1"/>
        <end position="21"/>
    </location>
</feature>
<dbReference type="SUPFAM" id="SSF54495">
    <property type="entry name" value="UBC-like"/>
    <property type="match status" value="1"/>
</dbReference>
<name>A0AAJ7E1E7_9HYME</name>
<protein>
    <recommendedName>
        <fullName evidence="7">E2 NEDD8-conjugating enzyme</fullName>
        <ecNumber evidence="7">2.3.2.34</ecNumber>
    </recommendedName>
</protein>
<dbReference type="FunFam" id="3.10.110.10:FF:000033">
    <property type="entry name" value="NEDD8-conjugating enzyme UBE2F"/>
    <property type="match status" value="1"/>
</dbReference>
<evidence type="ECO:0000256" key="8">
    <source>
        <dbReference type="PROSITE-ProRule" id="PRU10133"/>
    </source>
</evidence>
<reference evidence="13" key="1">
    <citation type="submission" date="2025-08" db="UniProtKB">
        <authorList>
            <consortium name="RefSeq"/>
        </authorList>
    </citation>
    <scope>IDENTIFICATION</scope>
</reference>
<comment type="similarity">
    <text evidence="9">Belongs to the ubiquitin-conjugating enzyme family.</text>
</comment>
<dbReference type="GO" id="GO:0045116">
    <property type="term" value="P:protein neddylation"/>
    <property type="evidence" value="ECO:0007669"/>
    <property type="project" value="UniProtKB-ARBA"/>
</dbReference>
<dbReference type="GO" id="GO:0061654">
    <property type="term" value="F:NEDD8 conjugating enzyme activity"/>
    <property type="evidence" value="ECO:0007669"/>
    <property type="project" value="UniProtKB-EC"/>
</dbReference>
<dbReference type="InterPro" id="IPR050113">
    <property type="entry name" value="Ub_conjugating_enzyme"/>
</dbReference>
<dbReference type="Pfam" id="PF00179">
    <property type="entry name" value="UQ_con"/>
    <property type="match status" value="1"/>
</dbReference>
<comment type="catalytic activity">
    <reaction evidence="6">
        <text>[E1 NEDD8-activating enzyme]-S-[NEDD8 protein]-yl-L-cysteine + [E2 NEDD8-conjugating enzyme]-L-cysteine = [E1 NEDD8-activating enzyme]-L-cysteine + [E2 NEDD8-conjugating enzyme]-S-[NEDD8-protein]-yl-L-cysteine.</text>
        <dbReference type="EC" id="2.3.2.34"/>
    </reaction>
</comment>
<evidence type="ECO:0000256" key="2">
    <source>
        <dbReference type="ARBA" id="ARBA00022679"/>
    </source>
</evidence>
<dbReference type="CDD" id="cd23794">
    <property type="entry name" value="UBCc_UBE2F_UBE2M"/>
    <property type="match status" value="1"/>
</dbReference>
<dbReference type="InterPro" id="IPR016135">
    <property type="entry name" value="UBQ-conjugating_enzyme/RWD"/>
</dbReference>
<evidence type="ECO:0000256" key="3">
    <source>
        <dbReference type="ARBA" id="ARBA00022741"/>
    </source>
</evidence>
<feature type="domain" description="UBC core" evidence="11">
    <location>
        <begin position="29"/>
        <end position="182"/>
    </location>
</feature>
<evidence type="ECO:0000259" key="11">
    <source>
        <dbReference type="PROSITE" id="PS50127"/>
    </source>
</evidence>
<evidence type="ECO:0000256" key="6">
    <source>
        <dbReference type="ARBA" id="ARBA00043698"/>
    </source>
</evidence>
<keyword evidence="2" id="KW-0808">Transferase</keyword>
<dbReference type="InterPro" id="IPR023313">
    <property type="entry name" value="UBQ-conjugating_AS"/>
</dbReference>
<keyword evidence="12" id="KW-1185">Reference proteome</keyword>
<accession>A0AAJ7E1E7</accession>
<evidence type="ECO:0000256" key="1">
    <source>
        <dbReference type="ARBA" id="ARBA00005032"/>
    </source>
</evidence>
<evidence type="ECO:0000313" key="12">
    <source>
        <dbReference type="Proteomes" id="UP000695007"/>
    </source>
</evidence>
<evidence type="ECO:0000256" key="4">
    <source>
        <dbReference type="ARBA" id="ARBA00022786"/>
    </source>
</evidence>
<keyword evidence="3 9" id="KW-0547">Nucleotide-binding</keyword>
<gene>
    <name evidence="13" type="primary">LOC105367318</name>
</gene>
<dbReference type="SMART" id="SM00212">
    <property type="entry name" value="UBCc"/>
    <property type="match status" value="1"/>
</dbReference>
<evidence type="ECO:0000256" key="10">
    <source>
        <dbReference type="SAM" id="MobiDB-lite"/>
    </source>
</evidence>
<evidence type="ECO:0000313" key="13">
    <source>
        <dbReference type="RefSeq" id="XP_011504280.1"/>
    </source>
</evidence>
<evidence type="ECO:0000256" key="9">
    <source>
        <dbReference type="RuleBase" id="RU362109"/>
    </source>
</evidence>
<sequence length="183" mass="21186">MITLRGKLKKDPDVSNSKSQNIPSKRVSIRDKLLIKEAQEMEQTLPMTCQVTFNDPHCLYEFTLLIIPDEGYWCGGHFYFQINVPEEYNMIPPRVKCLTKLWHPNISEEGDVCLSILRQNSVDGMGWAPTRKLKDVVWGLSSLFTDLLNFDDPLNREAADLFSKDKELFGIKVKEYLIQFAKR</sequence>
<dbReference type="InterPro" id="IPR000608">
    <property type="entry name" value="UBC"/>
</dbReference>
<dbReference type="Proteomes" id="UP000695007">
    <property type="component" value="Unplaced"/>
</dbReference>
<dbReference type="GeneID" id="105367318"/>
<dbReference type="AlphaFoldDB" id="A0AAJ7E1E7"/>
<dbReference type="Gene3D" id="3.10.110.10">
    <property type="entry name" value="Ubiquitin Conjugating Enzyme"/>
    <property type="match status" value="1"/>
</dbReference>
<evidence type="ECO:0000256" key="7">
    <source>
        <dbReference type="ARBA" id="ARBA00044047"/>
    </source>
</evidence>
<dbReference type="PANTHER" id="PTHR24067">
    <property type="entry name" value="UBIQUITIN-CONJUGATING ENZYME E2"/>
    <property type="match status" value="1"/>
</dbReference>
<dbReference type="RefSeq" id="XP_011504280.1">
    <property type="nucleotide sequence ID" value="XM_011505978.1"/>
</dbReference>